<sequence>MNDEILLQARGVSVHFGGVKALDNIDFTLCKGELRCLIGSNGAGKTTFFRCLTGSQRPTMGTISFNGQVMNGAERFRIARSGIGIKTQIPHLFEGLTALENVWLGLRALSQPKQRDDMARAALERVGVSALADRIVGQLAHGQRQLVELAMVIASDPPLVLLDEPAAGMTGEEVGRLAEIILEINRRHALVVVEHDMNFIRLIGKRVTVFHQGKILAEDHVEGILSNPHVREVYLGKSHTT</sequence>
<keyword evidence="3 5" id="KW-0067">ATP-binding</keyword>
<dbReference type="OrthoDB" id="9780942at2"/>
<dbReference type="InterPro" id="IPR051120">
    <property type="entry name" value="ABC_AA/LPS_Transport"/>
</dbReference>
<dbReference type="PANTHER" id="PTHR45772:SF8">
    <property type="entry name" value="HIGH-AFFINITY BRANCHED-CHAIN AMINO ACID TRANSPORT ATP-BINDING PROTEIN"/>
    <property type="match status" value="1"/>
</dbReference>
<dbReference type="SMART" id="SM00382">
    <property type="entry name" value="AAA"/>
    <property type="match status" value="1"/>
</dbReference>
<dbReference type="Proteomes" id="UP000303847">
    <property type="component" value="Chromosome"/>
</dbReference>
<reference evidence="6 8" key="2">
    <citation type="submission" date="2018-11" db="EMBL/GenBank/DDBJ databases">
        <title>Genome sequences of Brenneria nigrifluens and Brenneria rubrifaciens.</title>
        <authorList>
            <person name="Poret-Peterson A.T."/>
            <person name="McClean A.E."/>
            <person name="Kluepfel D.A."/>
        </authorList>
    </citation>
    <scope>NUCLEOTIDE SEQUENCE [LARGE SCALE GENOMIC DNA]</scope>
    <source>
        <strain evidence="6 8">ATCC 13028</strain>
    </source>
</reference>
<proteinExistence type="predicted"/>
<keyword evidence="2" id="KW-0547">Nucleotide-binding</keyword>
<evidence type="ECO:0000313" key="8">
    <source>
        <dbReference type="Proteomes" id="UP000303847"/>
    </source>
</evidence>
<accession>A0A2U1UND3</accession>
<dbReference type="EMBL" id="CP034036">
    <property type="protein sequence ID" value="QCR03792.1"/>
    <property type="molecule type" value="Genomic_DNA"/>
</dbReference>
<keyword evidence="1" id="KW-0813">Transport</keyword>
<dbReference type="Proteomes" id="UP000295985">
    <property type="component" value="Unassembled WGS sequence"/>
</dbReference>
<protein>
    <submittedName>
        <fullName evidence="5">ABC transporter ATP-binding protein</fullName>
    </submittedName>
</protein>
<dbReference type="SUPFAM" id="SSF52540">
    <property type="entry name" value="P-loop containing nucleoside triphosphate hydrolases"/>
    <property type="match status" value="1"/>
</dbReference>
<gene>
    <name evidence="5" type="ORF">DDT54_16225</name>
    <name evidence="6" type="ORF">EH206_06080</name>
</gene>
<dbReference type="Gene3D" id="3.40.50.300">
    <property type="entry name" value="P-loop containing nucleotide triphosphate hydrolases"/>
    <property type="match status" value="1"/>
</dbReference>
<dbReference type="InterPro" id="IPR003439">
    <property type="entry name" value="ABC_transporter-like_ATP-bd"/>
</dbReference>
<evidence type="ECO:0000256" key="3">
    <source>
        <dbReference type="ARBA" id="ARBA00022840"/>
    </source>
</evidence>
<evidence type="ECO:0000256" key="1">
    <source>
        <dbReference type="ARBA" id="ARBA00022448"/>
    </source>
</evidence>
<dbReference type="GO" id="GO:0016887">
    <property type="term" value="F:ATP hydrolysis activity"/>
    <property type="evidence" value="ECO:0007669"/>
    <property type="project" value="InterPro"/>
</dbReference>
<keyword evidence="8" id="KW-1185">Reference proteome</keyword>
<dbReference type="GO" id="GO:0005886">
    <property type="term" value="C:plasma membrane"/>
    <property type="evidence" value="ECO:0007669"/>
    <property type="project" value="TreeGrafter"/>
</dbReference>
<dbReference type="PANTHER" id="PTHR45772">
    <property type="entry name" value="CONSERVED COMPONENT OF ABC TRANSPORTER FOR NATURAL AMINO ACIDS-RELATED"/>
    <property type="match status" value="1"/>
</dbReference>
<evidence type="ECO:0000256" key="2">
    <source>
        <dbReference type="ARBA" id="ARBA00022741"/>
    </source>
</evidence>
<dbReference type="RefSeq" id="WP_009111914.1">
    <property type="nucleotide sequence ID" value="NZ_CP034036.1"/>
</dbReference>
<dbReference type="EMBL" id="QDKK01000027">
    <property type="protein sequence ID" value="PWC23193.1"/>
    <property type="molecule type" value="Genomic_DNA"/>
</dbReference>
<dbReference type="InterPro" id="IPR027417">
    <property type="entry name" value="P-loop_NTPase"/>
</dbReference>
<feature type="domain" description="ABC transporter" evidence="4">
    <location>
        <begin position="7"/>
        <end position="237"/>
    </location>
</feature>
<dbReference type="PROSITE" id="PS50893">
    <property type="entry name" value="ABC_TRANSPORTER_2"/>
    <property type="match status" value="1"/>
</dbReference>
<evidence type="ECO:0000259" key="4">
    <source>
        <dbReference type="PROSITE" id="PS50893"/>
    </source>
</evidence>
<dbReference type="Pfam" id="PF00005">
    <property type="entry name" value="ABC_tran"/>
    <property type="match status" value="1"/>
</dbReference>
<dbReference type="CDD" id="cd03219">
    <property type="entry name" value="ABC_Mj1267_LivG_branched"/>
    <property type="match status" value="1"/>
</dbReference>
<evidence type="ECO:0000313" key="7">
    <source>
        <dbReference type="Proteomes" id="UP000295985"/>
    </source>
</evidence>
<dbReference type="InterPro" id="IPR003593">
    <property type="entry name" value="AAA+_ATPase"/>
</dbReference>
<dbReference type="PROSITE" id="PS00211">
    <property type="entry name" value="ABC_TRANSPORTER_1"/>
    <property type="match status" value="1"/>
</dbReference>
<reference evidence="5 7" key="1">
    <citation type="submission" date="2018-04" db="EMBL/GenBank/DDBJ databases">
        <title>Brenneria corticis sp.nov.</title>
        <authorList>
            <person name="Li Y."/>
        </authorList>
    </citation>
    <scope>NUCLEOTIDE SEQUENCE [LARGE SCALE GENOMIC DNA]</scope>
    <source>
        <strain evidence="5 7">LMG 2694</strain>
    </source>
</reference>
<name>A0A2U1UND3_9GAMM</name>
<organism evidence="5 7">
    <name type="scientific">Brenneria nigrifluens DSM 30175 = ATCC 13028</name>
    <dbReference type="NCBI Taxonomy" id="1121120"/>
    <lineage>
        <taxon>Bacteria</taxon>
        <taxon>Pseudomonadati</taxon>
        <taxon>Pseudomonadota</taxon>
        <taxon>Gammaproteobacteria</taxon>
        <taxon>Enterobacterales</taxon>
        <taxon>Pectobacteriaceae</taxon>
        <taxon>Brenneria</taxon>
    </lineage>
</organism>
<dbReference type="InterPro" id="IPR017871">
    <property type="entry name" value="ABC_transporter-like_CS"/>
</dbReference>
<dbReference type="AlphaFoldDB" id="A0A2U1UND3"/>
<evidence type="ECO:0000313" key="5">
    <source>
        <dbReference type="EMBL" id="PWC23193.1"/>
    </source>
</evidence>
<dbReference type="GO" id="GO:0005524">
    <property type="term" value="F:ATP binding"/>
    <property type="evidence" value="ECO:0007669"/>
    <property type="project" value="UniProtKB-KW"/>
</dbReference>
<evidence type="ECO:0000313" key="6">
    <source>
        <dbReference type="EMBL" id="QCR03792.1"/>
    </source>
</evidence>